<feature type="transmembrane region" description="Helical" evidence="6">
    <location>
        <begin position="181"/>
        <end position="203"/>
    </location>
</feature>
<keyword evidence="4 6" id="KW-1133">Transmembrane helix</keyword>
<dbReference type="SUPFAM" id="SSF50182">
    <property type="entry name" value="Sm-like ribonucleoproteins"/>
    <property type="match status" value="1"/>
</dbReference>
<feature type="domain" description="Mechanosensitive ion channel MscS" evidence="7">
    <location>
        <begin position="197"/>
        <end position="265"/>
    </location>
</feature>
<evidence type="ECO:0000313" key="10">
    <source>
        <dbReference type="Proteomes" id="UP000605676"/>
    </source>
</evidence>
<comment type="similarity">
    <text evidence="2">Belongs to the MscS (TC 1.A.23) family.</text>
</comment>
<dbReference type="Gene3D" id="2.30.30.60">
    <property type="match status" value="1"/>
</dbReference>
<comment type="caution">
    <text evidence="9">The sequence shown here is derived from an EMBL/GenBank/DDBJ whole genome shotgun (WGS) entry which is preliminary data.</text>
</comment>
<accession>A0ABS1HK53</accession>
<feature type="transmembrane region" description="Helical" evidence="6">
    <location>
        <begin position="26"/>
        <end position="46"/>
    </location>
</feature>
<feature type="transmembrane region" description="Helical" evidence="6">
    <location>
        <begin position="82"/>
        <end position="102"/>
    </location>
</feature>
<dbReference type="EMBL" id="JAENRR010000025">
    <property type="protein sequence ID" value="MBK3517985.1"/>
    <property type="molecule type" value="Genomic_DNA"/>
</dbReference>
<evidence type="ECO:0000259" key="8">
    <source>
        <dbReference type="Pfam" id="PF21082"/>
    </source>
</evidence>
<protein>
    <submittedName>
        <fullName evidence="9">Mechanosensitive ion channel</fullName>
    </submittedName>
</protein>
<reference evidence="9 10" key="1">
    <citation type="submission" date="2021-01" db="EMBL/GenBank/DDBJ databases">
        <title>Carboxyliciviraga sp.nov., isolated from coastal sediments.</title>
        <authorList>
            <person name="Lu D."/>
            <person name="Zhang T."/>
        </authorList>
    </citation>
    <scope>NUCLEOTIDE SEQUENCE [LARGE SCALE GENOMIC DNA]</scope>
    <source>
        <strain evidence="9 10">N1Y132</strain>
    </source>
</reference>
<keyword evidence="3 6" id="KW-0812">Transmembrane</keyword>
<evidence type="ECO:0000256" key="5">
    <source>
        <dbReference type="ARBA" id="ARBA00023136"/>
    </source>
</evidence>
<evidence type="ECO:0000313" key="9">
    <source>
        <dbReference type="EMBL" id="MBK3517985.1"/>
    </source>
</evidence>
<evidence type="ECO:0000256" key="3">
    <source>
        <dbReference type="ARBA" id="ARBA00022692"/>
    </source>
</evidence>
<dbReference type="InterPro" id="IPR023408">
    <property type="entry name" value="MscS_beta-dom_sf"/>
</dbReference>
<feature type="domain" description="Mechanosensitive ion channel MscS C-terminal" evidence="8">
    <location>
        <begin position="342"/>
        <end position="412"/>
    </location>
</feature>
<evidence type="ECO:0000256" key="1">
    <source>
        <dbReference type="ARBA" id="ARBA00004127"/>
    </source>
</evidence>
<dbReference type="InterPro" id="IPR010920">
    <property type="entry name" value="LSM_dom_sf"/>
</dbReference>
<dbReference type="PANTHER" id="PTHR30414">
    <property type="entry name" value="MINICONDUCTANCE MECHANOSENSITIVE CHANNEL YBDG"/>
    <property type="match status" value="1"/>
</dbReference>
<dbReference type="RefSeq" id="WP_200465213.1">
    <property type="nucleotide sequence ID" value="NZ_JAENRR010000025.1"/>
</dbReference>
<evidence type="ECO:0000256" key="4">
    <source>
        <dbReference type="ARBA" id="ARBA00022989"/>
    </source>
</evidence>
<evidence type="ECO:0000259" key="7">
    <source>
        <dbReference type="Pfam" id="PF00924"/>
    </source>
</evidence>
<dbReference type="InterPro" id="IPR049278">
    <property type="entry name" value="MS_channel_C"/>
</dbReference>
<sequence length="431" mass="49105">MDISELNKISQILQEYLNSVGIDQGYTKYLLATFWIIITVLIAWLSNRITKKYIARVIEKIIRKTKSKYDDILLERQVFKRLANLVPAIIIYSMLGIIFEAFADSDIVGHLQKITSSVIVFILLLSFIALLGVVNDIYNTFSYAKERPIKGLIQIIQIAVSALAAIVIISILFDIDITKILTGLGATAAVLLLVFKDTILGFVASIQLSANKMVTTGDWITMPTYKTDGTVIDISLNTVKVQNWDQTITTIPTYKMVEDSFINWKGMEQSGGRRIKRSVNIDMRTVKFCSADMIERFKKIRLLKDYISQKEDELLNHNTTIEGQSVSESLANGRRLTNLGVFRKYLNEYLSEHPMTLNNMTFMVRQLQSTEKGQPIEIYAFSKDQEWKNYESIQADIFDHILAVVNEFDLKIYQLPSGNDFNSLNYGNHSL</sequence>
<proteinExistence type="inferred from homology"/>
<dbReference type="Pfam" id="PF21082">
    <property type="entry name" value="MS_channel_3rd"/>
    <property type="match status" value="1"/>
</dbReference>
<comment type="subcellular location">
    <subcellularLocation>
        <location evidence="1">Endomembrane system</location>
        <topology evidence="1">Multi-pass membrane protein</topology>
    </subcellularLocation>
</comment>
<dbReference type="InterPro" id="IPR030192">
    <property type="entry name" value="YbdG"/>
</dbReference>
<dbReference type="InterPro" id="IPR006685">
    <property type="entry name" value="MscS_channel_2nd"/>
</dbReference>
<feature type="transmembrane region" description="Helical" evidence="6">
    <location>
        <begin position="155"/>
        <end position="175"/>
    </location>
</feature>
<evidence type="ECO:0000256" key="2">
    <source>
        <dbReference type="ARBA" id="ARBA00008017"/>
    </source>
</evidence>
<feature type="transmembrane region" description="Helical" evidence="6">
    <location>
        <begin position="114"/>
        <end position="134"/>
    </location>
</feature>
<keyword evidence="10" id="KW-1185">Reference proteome</keyword>
<keyword evidence="5 6" id="KW-0472">Membrane</keyword>
<dbReference type="Proteomes" id="UP000605676">
    <property type="component" value="Unassembled WGS sequence"/>
</dbReference>
<organism evidence="9 10">
    <name type="scientific">Carboxylicivirga marina</name>
    <dbReference type="NCBI Taxonomy" id="2800988"/>
    <lineage>
        <taxon>Bacteria</taxon>
        <taxon>Pseudomonadati</taxon>
        <taxon>Bacteroidota</taxon>
        <taxon>Bacteroidia</taxon>
        <taxon>Marinilabiliales</taxon>
        <taxon>Marinilabiliaceae</taxon>
        <taxon>Carboxylicivirga</taxon>
    </lineage>
</organism>
<dbReference type="Pfam" id="PF00924">
    <property type="entry name" value="MS_channel_2nd"/>
    <property type="match status" value="1"/>
</dbReference>
<dbReference type="PANTHER" id="PTHR30414:SF0">
    <property type="entry name" value="MINICONDUCTANCE MECHANOSENSITIVE CHANNEL YBDG"/>
    <property type="match status" value="1"/>
</dbReference>
<name>A0ABS1HK53_9BACT</name>
<gene>
    <name evidence="9" type="ORF">JIV24_11630</name>
</gene>
<evidence type="ECO:0000256" key="6">
    <source>
        <dbReference type="SAM" id="Phobius"/>
    </source>
</evidence>